<proteinExistence type="inferred from homology"/>
<dbReference type="Pfam" id="PF01812">
    <property type="entry name" value="5-FTHF_cyc-lig"/>
    <property type="match status" value="1"/>
</dbReference>
<comment type="catalytic activity">
    <reaction evidence="4">
        <text>(6S)-5-formyl-5,6,7,8-tetrahydrofolate + ATP = (6R)-5,10-methenyltetrahydrofolate + ADP + phosphate</text>
        <dbReference type="Rhea" id="RHEA:10488"/>
        <dbReference type="ChEBI" id="CHEBI:30616"/>
        <dbReference type="ChEBI" id="CHEBI:43474"/>
        <dbReference type="ChEBI" id="CHEBI:57455"/>
        <dbReference type="ChEBI" id="CHEBI:57457"/>
        <dbReference type="ChEBI" id="CHEBI:456216"/>
        <dbReference type="EC" id="6.3.3.2"/>
    </reaction>
</comment>
<evidence type="ECO:0000313" key="6">
    <source>
        <dbReference type="Proteomes" id="UP001516662"/>
    </source>
</evidence>
<dbReference type="Gene3D" id="3.40.50.10420">
    <property type="entry name" value="NagB/RpiA/CoA transferase-like"/>
    <property type="match status" value="1"/>
</dbReference>
<keyword evidence="2 4" id="KW-0547">Nucleotide-binding</keyword>
<comment type="caution">
    <text evidence="5">The sequence shown here is derived from an EMBL/GenBank/DDBJ whole genome shotgun (WGS) entry which is preliminary data.</text>
</comment>
<dbReference type="InterPro" id="IPR037171">
    <property type="entry name" value="NagB/RpiA_transferase-like"/>
</dbReference>
<evidence type="ECO:0000256" key="4">
    <source>
        <dbReference type="RuleBase" id="RU361279"/>
    </source>
</evidence>
<accession>A0ABR9QHK5</accession>
<keyword evidence="4" id="KW-0460">Magnesium</keyword>
<dbReference type="PANTHER" id="PTHR23407:SF1">
    <property type="entry name" value="5-FORMYLTETRAHYDROFOLATE CYCLO-LIGASE"/>
    <property type="match status" value="1"/>
</dbReference>
<organism evidence="5 6">
    <name type="scientific">Litchfieldia luteola</name>
    <dbReference type="NCBI Taxonomy" id="682179"/>
    <lineage>
        <taxon>Bacteria</taxon>
        <taxon>Bacillati</taxon>
        <taxon>Bacillota</taxon>
        <taxon>Bacilli</taxon>
        <taxon>Bacillales</taxon>
        <taxon>Bacillaceae</taxon>
        <taxon>Litchfieldia</taxon>
    </lineage>
</organism>
<dbReference type="GO" id="GO:0030272">
    <property type="term" value="F:5-formyltetrahydrofolate cyclo-ligase activity"/>
    <property type="evidence" value="ECO:0007669"/>
    <property type="project" value="UniProtKB-EC"/>
</dbReference>
<dbReference type="EC" id="6.3.3.2" evidence="4"/>
<evidence type="ECO:0000256" key="2">
    <source>
        <dbReference type="ARBA" id="ARBA00022741"/>
    </source>
</evidence>
<keyword evidence="5" id="KW-0436">Ligase</keyword>
<dbReference type="EMBL" id="JADCLJ010000019">
    <property type="protein sequence ID" value="MBE4907973.1"/>
    <property type="molecule type" value="Genomic_DNA"/>
</dbReference>
<dbReference type="InterPro" id="IPR024185">
    <property type="entry name" value="FTHF_cligase-like_sf"/>
</dbReference>
<keyword evidence="4" id="KW-0479">Metal-binding</keyword>
<comment type="cofactor">
    <cofactor evidence="4">
        <name>Mg(2+)</name>
        <dbReference type="ChEBI" id="CHEBI:18420"/>
    </cofactor>
</comment>
<dbReference type="NCBIfam" id="TIGR02727">
    <property type="entry name" value="MTHFS_bact"/>
    <property type="match status" value="1"/>
</dbReference>
<dbReference type="PANTHER" id="PTHR23407">
    <property type="entry name" value="ATPASE INHIBITOR/5-FORMYLTETRAHYDROFOLATE CYCLO-LIGASE"/>
    <property type="match status" value="1"/>
</dbReference>
<comment type="similarity">
    <text evidence="1 4">Belongs to the 5-formyltetrahydrofolate cyclo-ligase family.</text>
</comment>
<reference evidence="5 6" key="1">
    <citation type="submission" date="2020-10" db="EMBL/GenBank/DDBJ databases">
        <title>Bacillus sp. HD4P25, an endophyte from a halophyte.</title>
        <authorList>
            <person name="Sun J.-Q."/>
        </authorList>
    </citation>
    <scope>NUCLEOTIDE SEQUENCE [LARGE SCALE GENOMIC DNA]</scope>
    <source>
        <strain evidence="5 6">YIM 93174</strain>
    </source>
</reference>
<gene>
    <name evidence="5" type="ORF">IMZ08_07900</name>
</gene>
<dbReference type="Proteomes" id="UP001516662">
    <property type="component" value="Unassembled WGS sequence"/>
</dbReference>
<evidence type="ECO:0000256" key="3">
    <source>
        <dbReference type="ARBA" id="ARBA00022840"/>
    </source>
</evidence>
<keyword evidence="6" id="KW-1185">Reference proteome</keyword>
<dbReference type="InterPro" id="IPR002698">
    <property type="entry name" value="FTHF_cligase"/>
</dbReference>
<evidence type="ECO:0000313" key="5">
    <source>
        <dbReference type="EMBL" id="MBE4907973.1"/>
    </source>
</evidence>
<sequence length="190" mass="21615">MVKTKKQLRAEIKDEILSLSEQSRLMLSADITENVVKMDEWIQSDTIGITISGEIEPNTLELIKEAWNSNKRVVVPKCHPATKTMTFHEITSFDQLEVVYFGLKEPIEALTKEVNQDEIQLLFVPGLYFTAKGYRLGHGGGYYDRYLEAYKGTTVALAFPIQFIDELPIESFDLPVNKIVTTTQVINCHE</sequence>
<dbReference type="PIRSF" id="PIRSF006806">
    <property type="entry name" value="FTHF_cligase"/>
    <property type="match status" value="1"/>
</dbReference>
<protein>
    <recommendedName>
        <fullName evidence="4">5-formyltetrahydrofolate cyclo-ligase</fullName>
        <ecNumber evidence="4">6.3.3.2</ecNumber>
    </recommendedName>
</protein>
<evidence type="ECO:0000256" key="1">
    <source>
        <dbReference type="ARBA" id="ARBA00010638"/>
    </source>
</evidence>
<name>A0ABR9QHK5_9BACI</name>
<keyword evidence="3 4" id="KW-0067">ATP-binding</keyword>
<dbReference type="SUPFAM" id="SSF100950">
    <property type="entry name" value="NagB/RpiA/CoA transferase-like"/>
    <property type="match status" value="1"/>
</dbReference>